<feature type="compositionally biased region" description="Low complexity" evidence="1">
    <location>
        <begin position="420"/>
        <end position="430"/>
    </location>
</feature>
<feature type="compositionally biased region" description="Polar residues" evidence="1">
    <location>
        <begin position="692"/>
        <end position="702"/>
    </location>
</feature>
<proteinExistence type="predicted"/>
<feature type="compositionally biased region" description="Pro residues" evidence="1">
    <location>
        <begin position="335"/>
        <end position="353"/>
    </location>
</feature>
<feature type="compositionally biased region" description="Polar residues" evidence="1">
    <location>
        <begin position="467"/>
        <end position="477"/>
    </location>
</feature>
<feature type="transmembrane region" description="Helical" evidence="2">
    <location>
        <begin position="24"/>
        <end position="44"/>
    </location>
</feature>
<geneLocation type="mitochondrion" evidence="3"/>
<feature type="transmembrane region" description="Helical" evidence="2">
    <location>
        <begin position="257"/>
        <end position="276"/>
    </location>
</feature>
<name>A0A9N7QB88_ASPNG</name>
<feature type="compositionally biased region" description="Low complexity" evidence="1">
    <location>
        <begin position="727"/>
        <end position="753"/>
    </location>
</feature>
<evidence type="ECO:0000256" key="1">
    <source>
        <dbReference type="SAM" id="MobiDB-lite"/>
    </source>
</evidence>
<feature type="region of interest" description="Disordered" evidence="1">
    <location>
        <begin position="325"/>
        <end position="477"/>
    </location>
</feature>
<feature type="compositionally biased region" description="Polar residues" evidence="1">
    <location>
        <begin position="434"/>
        <end position="445"/>
    </location>
</feature>
<feature type="compositionally biased region" description="Low complexity" evidence="1">
    <location>
        <begin position="447"/>
        <end position="466"/>
    </location>
</feature>
<evidence type="ECO:0000313" key="3">
    <source>
        <dbReference type="EMBL" id="BDD95672.1"/>
    </source>
</evidence>
<feature type="transmembrane region" description="Helical" evidence="2">
    <location>
        <begin position="180"/>
        <end position="207"/>
    </location>
</feature>
<feature type="region of interest" description="Disordered" evidence="1">
    <location>
        <begin position="678"/>
        <end position="711"/>
    </location>
</feature>
<dbReference type="AlphaFoldDB" id="A0A9N7QB88"/>
<evidence type="ECO:0000256" key="2">
    <source>
        <dbReference type="SAM" id="Phobius"/>
    </source>
</evidence>
<keyword evidence="2" id="KW-1133">Transmembrane helix</keyword>
<organism evidence="3">
    <name type="scientific">Aspergillus niger</name>
    <dbReference type="NCBI Taxonomy" id="5061"/>
    <lineage>
        <taxon>Eukaryota</taxon>
        <taxon>Fungi</taxon>
        <taxon>Dikarya</taxon>
        <taxon>Ascomycota</taxon>
        <taxon>Pezizomycotina</taxon>
        <taxon>Eurotiomycetes</taxon>
        <taxon>Eurotiomycetidae</taxon>
        <taxon>Eurotiales</taxon>
        <taxon>Aspergillaceae</taxon>
        <taxon>Aspergillus</taxon>
        <taxon>Aspergillus subgen. Circumdati</taxon>
    </lineage>
</organism>
<feature type="compositionally biased region" description="Low complexity" evidence="1">
    <location>
        <begin position="354"/>
        <end position="371"/>
    </location>
</feature>
<keyword evidence="2" id="KW-0472">Membrane</keyword>
<gene>
    <name evidence="3" type="primary">orf1</name>
    <name evidence="3" type="ORF">AlacWU_mg12</name>
</gene>
<accession>A0A9N7QB88</accession>
<keyword evidence="3" id="KW-0496">Mitochondrion</keyword>
<feature type="compositionally biased region" description="Basic and acidic residues" evidence="1">
    <location>
        <begin position="398"/>
        <end position="409"/>
    </location>
</feature>
<protein>
    <submittedName>
        <fullName evidence="3">Uncharacterized protein</fullName>
    </submittedName>
</protein>
<sequence>MFALVLPIFEYIFAIIFTDLEKSKYIKSIYIIIIDFIDFFIIIIKKIWYFYIKYFILDILVFYIKNFINFFSNYLSKYLIKYSPLFISYYFFYIKPIYDYLYNKQIVKIMNHPLVLFLQNEKVKNYYIFLFNCEKITKYSKWFKYLFNFFILGLIIKDINDNYEFLTSIDKFMDNILSPNFYIILAYSSFKYYIISKILFIIVNIVTNNNNIKEIYDKYFINFFINYYIIILLTLIMLTLFTSYNDDYPLILSLKDLIYNLVLIHLCLWFIIDTLYIDKQSPLITSIFILIVLLVIIITIFNIKGCLEFIDMFIILKINGNNGPPLGPSGNRDPSGPPGSQGPPGNQGPPGPHNPNSHLGQDSSNDRNSSNNRRDSNDRRPNSNRDRFNPNRDPFNSNRDRFNQNRDPFDSYNNRDSFDPNNNGYPYNNGSHYDPSNYNNTSNQVIPGPSNSQSGPSYSQSGPSNSEVLNCSSNSGVVTQNDTFERKAGLFDSLGIKRYDIGSTAKNKIKKDKERAKLDQLRIDNPTAYQREMQKRSFASRQGSPGTQWGKEIEKARRNETRNKNMKSRSIDLNPQNLTGGELGARMNEQSGMVYETNYNNNGYYPQTNWANNNGCYPQTNWANNNGCYPQTNWANNTNNQSSMPFGNESRIINEINSNNNNRNLNQNNWVNSSNNYDMTNQNNRANNSNNFDMTNQNNRANNPIHPNINTRNSMDLEMLNRLNRSFSSRNSSSRNNNGVNNNNSPNITNRSNTPRSPRQDQN</sequence>
<dbReference type="EMBL" id="LC670769">
    <property type="protein sequence ID" value="BDD95672.1"/>
    <property type="molecule type" value="Genomic_DNA"/>
</dbReference>
<feature type="region of interest" description="Disordered" evidence="1">
    <location>
        <begin position="727"/>
        <end position="763"/>
    </location>
</feature>
<feature type="transmembrane region" description="Helical" evidence="2">
    <location>
        <begin position="219"/>
        <end position="245"/>
    </location>
</feature>
<feature type="transmembrane region" description="Helical" evidence="2">
    <location>
        <begin position="283"/>
        <end position="303"/>
    </location>
</feature>
<keyword evidence="2" id="KW-0812">Transmembrane</keyword>
<reference evidence="3" key="1">
    <citation type="submission" date="2022-01" db="EMBL/GenBank/DDBJ databases">
        <title>Draft Genome Sequence of Aspergillus lacticoffeatus WU-2020, a Hyperproducer of Citric Acid in Semi-Solid Fermentationi.</title>
        <authorList>
            <person name="Yoshioka I."/>
            <person name="Kusuya Y."/>
            <person name="Yaguchi T."/>
            <person name="Takahashi H."/>
            <person name="Kirimura K."/>
        </authorList>
    </citation>
    <scope>NUCLEOTIDE SEQUENCE</scope>
    <source>
        <strain evidence="3">WU-2020</strain>
    </source>
</reference>
<feature type="region of interest" description="Disordered" evidence="1">
    <location>
        <begin position="561"/>
        <end position="581"/>
    </location>
</feature>
<feature type="transmembrane region" description="Helical" evidence="2">
    <location>
        <begin position="78"/>
        <end position="98"/>
    </location>
</feature>
<feature type="compositionally biased region" description="Basic and acidic residues" evidence="1">
    <location>
        <begin position="372"/>
        <end position="390"/>
    </location>
</feature>
<feature type="compositionally biased region" description="Low complexity" evidence="1">
    <location>
        <begin position="678"/>
        <end position="691"/>
    </location>
</feature>